<name>A0ABT1XSS9_9SPHN</name>
<evidence type="ECO:0000313" key="2">
    <source>
        <dbReference type="Proteomes" id="UP001206067"/>
    </source>
</evidence>
<comment type="caution">
    <text evidence="1">The sequence shown here is derived from an EMBL/GenBank/DDBJ whole genome shotgun (WGS) entry which is preliminary data.</text>
</comment>
<gene>
    <name evidence="1" type="ORF">NSO95_12290</name>
</gene>
<evidence type="ECO:0000313" key="1">
    <source>
        <dbReference type="EMBL" id="MCR2834723.1"/>
    </source>
</evidence>
<sequence length="51" mass="5804">MVSSHVAALKTKHAHIEARLREEMNRPAPDDTTIQTLKKRKLLIKEELAAI</sequence>
<keyword evidence="2" id="KW-1185">Reference proteome</keyword>
<dbReference type="RefSeq" id="WP_257596560.1">
    <property type="nucleotide sequence ID" value="NZ_JANKHH010000007.1"/>
</dbReference>
<dbReference type="EMBL" id="JANKHH010000007">
    <property type="protein sequence ID" value="MCR2834723.1"/>
    <property type="molecule type" value="Genomic_DNA"/>
</dbReference>
<proteinExistence type="predicted"/>
<reference evidence="1 2" key="1">
    <citation type="submission" date="2022-08" db="EMBL/GenBank/DDBJ databases">
        <title>Polyphasic taxonomy analysis of Qipengyuania sp.RS5-5.</title>
        <authorList>
            <person name="Xamxidin M."/>
            <person name="Wu M."/>
        </authorList>
    </citation>
    <scope>NUCLEOTIDE SEQUENCE [LARGE SCALE GENOMIC DNA]</scope>
    <source>
        <strain evidence="1 2">RS5-5</strain>
    </source>
</reference>
<dbReference type="Gene3D" id="6.10.280.50">
    <property type="match status" value="1"/>
</dbReference>
<dbReference type="Proteomes" id="UP001206067">
    <property type="component" value="Unassembled WGS sequence"/>
</dbReference>
<dbReference type="InterPro" id="IPR007420">
    <property type="entry name" value="DUF465"/>
</dbReference>
<dbReference type="Pfam" id="PF04325">
    <property type="entry name" value="DUF465"/>
    <property type="match status" value="1"/>
</dbReference>
<accession>A0ABT1XSS9</accession>
<protein>
    <submittedName>
        <fullName evidence="1">YdcH family protein</fullName>
    </submittedName>
</protein>
<dbReference type="InterPro" id="IPR038444">
    <property type="entry name" value="DUF465_sf"/>
</dbReference>
<organism evidence="1 2">
    <name type="scientific">Parerythrobacter lacustris</name>
    <dbReference type="NCBI Taxonomy" id="2969984"/>
    <lineage>
        <taxon>Bacteria</taxon>
        <taxon>Pseudomonadati</taxon>
        <taxon>Pseudomonadota</taxon>
        <taxon>Alphaproteobacteria</taxon>
        <taxon>Sphingomonadales</taxon>
        <taxon>Erythrobacteraceae</taxon>
        <taxon>Parerythrobacter</taxon>
    </lineage>
</organism>